<dbReference type="AlphaFoldDB" id="A0A1V8SM92"/>
<accession>A0A1V8SM92</accession>
<evidence type="ECO:0000256" key="2">
    <source>
        <dbReference type="ARBA" id="ARBA00023002"/>
    </source>
</evidence>
<gene>
    <name evidence="3" type="ORF">B0A48_14026</name>
</gene>
<dbReference type="GO" id="GO:0050664">
    <property type="term" value="F:oxidoreductase activity, acting on NAD(P)H, oxygen as acceptor"/>
    <property type="evidence" value="ECO:0007669"/>
    <property type="project" value="TreeGrafter"/>
</dbReference>
<dbReference type="InParanoid" id="A0A1V8SM92"/>
<comment type="caution">
    <text evidence="3">The sequence shown here is derived from an EMBL/GenBank/DDBJ whole genome shotgun (WGS) entry which is preliminary data.</text>
</comment>
<dbReference type="InterPro" id="IPR036291">
    <property type="entry name" value="NAD(P)-bd_dom_sf"/>
</dbReference>
<dbReference type="GO" id="GO:0016616">
    <property type="term" value="F:oxidoreductase activity, acting on the CH-OH group of donors, NAD or NADP as acceptor"/>
    <property type="evidence" value="ECO:0007669"/>
    <property type="project" value="UniProtKB-ARBA"/>
</dbReference>
<reference evidence="4" key="1">
    <citation type="submission" date="2017-03" db="EMBL/GenBank/DDBJ databases">
        <title>Genomes of endolithic fungi from Antarctica.</title>
        <authorList>
            <person name="Coleine C."/>
            <person name="Masonjones S."/>
            <person name="Stajich J.E."/>
        </authorList>
    </citation>
    <scope>NUCLEOTIDE SEQUENCE [LARGE SCALE GENOMIC DNA]</scope>
    <source>
        <strain evidence="4">CCFEE 5527</strain>
    </source>
</reference>
<evidence type="ECO:0000313" key="3">
    <source>
        <dbReference type="EMBL" id="OQO00239.1"/>
    </source>
</evidence>
<evidence type="ECO:0008006" key="5">
    <source>
        <dbReference type="Google" id="ProtNLM"/>
    </source>
</evidence>
<dbReference type="PRINTS" id="PR00081">
    <property type="entry name" value="GDHRDH"/>
</dbReference>
<name>A0A1V8SM92_9PEZI</name>
<protein>
    <recommendedName>
        <fullName evidence="5">NAD(P)-binding protein</fullName>
    </recommendedName>
</protein>
<proteinExistence type="inferred from homology"/>
<evidence type="ECO:0000313" key="4">
    <source>
        <dbReference type="Proteomes" id="UP000192596"/>
    </source>
</evidence>
<dbReference type="InterPro" id="IPR002347">
    <property type="entry name" value="SDR_fam"/>
</dbReference>
<dbReference type="PANTHER" id="PTHR43008:SF8">
    <property type="entry name" value="BENZIL REDUCTASE ((S)-BENZOIN FORMING) IRC24"/>
    <property type="match status" value="1"/>
</dbReference>
<sequence>MSVKEIILITGANTGIGYEVVKALYNSSVSSDILVGSRKLENAEKAIAELQKEGSKGDSGLTPLVIDISSDDSIRKAVEQVSKSHGRIDALINNAGSSFDGKGQSGEMTLREAFNASRDVNVSGTHVLTHEAIPLLLKSSNPRLLFVTSGTSALSETERFDYPPLARLNASPEAGWPKPNTGNPVISYRSSKTGLNMLMREWAKTLKNDGVKVWAISPGFLATGLGGVGAEQLKKMGARDPSEGGQFIKDVIEGKRDEDQGKVIRATMVQPW</sequence>
<comment type="similarity">
    <text evidence="1">Belongs to the short-chain dehydrogenases/reductases (SDR) family.</text>
</comment>
<dbReference type="PANTHER" id="PTHR43008">
    <property type="entry name" value="BENZIL REDUCTASE"/>
    <property type="match status" value="1"/>
</dbReference>
<dbReference type="SUPFAM" id="SSF51735">
    <property type="entry name" value="NAD(P)-binding Rossmann-fold domains"/>
    <property type="match status" value="1"/>
</dbReference>
<evidence type="ECO:0000256" key="1">
    <source>
        <dbReference type="ARBA" id="ARBA00006484"/>
    </source>
</evidence>
<dbReference type="Gene3D" id="3.40.50.720">
    <property type="entry name" value="NAD(P)-binding Rossmann-like Domain"/>
    <property type="match status" value="1"/>
</dbReference>
<keyword evidence="2" id="KW-0560">Oxidoreductase</keyword>
<organism evidence="3 4">
    <name type="scientific">Cryoendolithus antarcticus</name>
    <dbReference type="NCBI Taxonomy" id="1507870"/>
    <lineage>
        <taxon>Eukaryota</taxon>
        <taxon>Fungi</taxon>
        <taxon>Dikarya</taxon>
        <taxon>Ascomycota</taxon>
        <taxon>Pezizomycotina</taxon>
        <taxon>Dothideomycetes</taxon>
        <taxon>Dothideomycetidae</taxon>
        <taxon>Cladosporiales</taxon>
        <taxon>Cladosporiaceae</taxon>
        <taxon>Cryoendolithus</taxon>
    </lineage>
</organism>
<dbReference type="OrthoDB" id="1933717at2759"/>
<dbReference type="STRING" id="1507870.A0A1V8SM92"/>
<dbReference type="Proteomes" id="UP000192596">
    <property type="component" value="Unassembled WGS sequence"/>
</dbReference>
<dbReference type="Pfam" id="PF00106">
    <property type="entry name" value="adh_short"/>
    <property type="match status" value="2"/>
</dbReference>
<dbReference type="EMBL" id="NAJO01000036">
    <property type="protein sequence ID" value="OQO00239.1"/>
    <property type="molecule type" value="Genomic_DNA"/>
</dbReference>
<keyword evidence="4" id="KW-1185">Reference proteome</keyword>